<dbReference type="Pfam" id="PF01648">
    <property type="entry name" value="ACPS"/>
    <property type="match status" value="1"/>
</dbReference>
<dbReference type="AlphaFoldDB" id="A0A1W1VCU8"/>
<keyword evidence="4" id="KW-0276">Fatty acid metabolism</keyword>
<protein>
    <submittedName>
        <fullName evidence="9">Holo-[acyl-carrier protein] synthase</fullName>
    </submittedName>
</protein>
<dbReference type="InterPro" id="IPR008278">
    <property type="entry name" value="4-PPantetheinyl_Trfase_dom"/>
</dbReference>
<dbReference type="NCBIfam" id="TIGR00516">
    <property type="entry name" value="acpS"/>
    <property type="match status" value="1"/>
</dbReference>
<evidence type="ECO:0000313" key="9">
    <source>
        <dbReference type="EMBL" id="SMB91198.1"/>
    </source>
</evidence>
<dbReference type="EMBL" id="FWWR01000011">
    <property type="protein sequence ID" value="SMB91198.1"/>
    <property type="molecule type" value="Genomic_DNA"/>
</dbReference>
<evidence type="ECO:0000256" key="4">
    <source>
        <dbReference type="ARBA" id="ARBA00022832"/>
    </source>
</evidence>
<dbReference type="InterPro" id="IPR037143">
    <property type="entry name" value="4-PPantetheinyl_Trfase_dom_sf"/>
</dbReference>
<sequence length="102" mass="11503">MVKIKRIEELLEKFGDKFLKRIFTEEEIEYIQEKQYSANTVAGMYASKEAVSKALGTGIGEVGFRDINIKHIPYPVAEVGEKVFELSISHDGDYAVAVCMLK</sequence>
<evidence type="ECO:0000256" key="6">
    <source>
        <dbReference type="ARBA" id="ARBA00023098"/>
    </source>
</evidence>
<dbReference type="GO" id="GO:0008897">
    <property type="term" value="F:holo-[acyl-carrier-protein] synthase activity"/>
    <property type="evidence" value="ECO:0007669"/>
    <property type="project" value="InterPro"/>
</dbReference>
<dbReference type="SUPFAM" id="SSF56214">
    <property type="entry name" value="4'-phosphopantetheinyl transferase"/>
    <property type="match status" value="1"/>
</dbReference>
<reference evidence="10" key="1">
    <citation type="submission" date="2017-04" db="EMBL/GenBank/DDBJ databases">
        <authorList>
            <person name="Varghese N."/>
            <person name="Submissions S."/>
        </authorList>
    </citation>
    <scope>NUCLEOTIDE SEQUENCE [LARGE SCALE GENOMIC DNA]</scope>
    <source>
        <strain evidence="10">DSM 20463</strain>
    </source>
</reference>
<evidence type="ECO:0000256" key="2">
    <source>
        <dbReference type="ARBA" id="ARBA00022679"/>
    </source>
</evidence>
<keyword evidence="7" id="KW-0275">Fatty acid biosynthesis</keyword>
<keyword evidence="3" id="KW-0479">Metal-binding</keyword>
<evidence type="ECO:0000256" key="7">
    <source>
        <dbReference type="ARBA" id="ARBA00023160"/>
    </source>
</evidence>
<dbReference type="Gene3D" id="3.90.470.20">
    <property type="entry name" value="4'-phosphopantetheinyl transferase domain"/>
    <property type="match status" value="1"/>
</dbReference>
<dbReference type="InterPro" id="IPR004568">
    <property type="entry name" value="Ppantetheine-prot_Trfase_dom"/>
</dbReference>
<organism evidence="9 10">
    <name type="scientific">Peptoniphilus asaccharolyticus DSM 20463</name>
    <dbReference type="NCBI Taxonomy" id="573058"/>
    <lineage>
        <taxon>Bacteria</taxon>
        <taxon>Bacillati</taxon>
        <taxon>Bacillota</taxon>
        <taxon>Tissierellia</taxon>
        <taxon>Tissierellales</taxon>
        <taxon>Peptoniphilaceae</taxon>
        <taxon>Peptoniphilus</taxon>
    </lineage>
</organism>
<keyword evidence="5" id="KW-0460">Magnesium</keyword>
<keyword evidence="6" id="KW-0443">Lipid metabolism</keyword>
<gene>
    <name evidence="9" type="ORF">SAMN00017477_1767</name>
</gene>
<evidence type="ECO:0000256" key="1">
    <source>
        <dbReference type="ARBA" id="ARBA00022516"/>
    </source>
</evidence>
<keyword evidence="2" id="KW-0808">Transferase</keyword>
<dbReference type="GO" id="GO:0006633">
    <property type="term" value="P:fatty acid biosynthetic process"/>
    <property type="evidence" value="ECO:0007669"/>
    <property type="project" value="UniProtKB-KW"/>
</dbReference>
<keyword evidence="10" id="KW-1185">Reference proteome</keyword>
<accession>A0A1W1VCU8</accession>
<evidence type="ECO:0000256" key="5">
    <source>
        <dbReference type="ARBA" id="ARBA00022842"/>
    </source>
</evidence>
<evidence type="ECO:0000313" key="10">
    <source>
        <dbReference type="Proteomes" id="UP000192368"/>
    </source>
</evidence>
<evidence type="ECO:0000259" key="8">
    <source>
        <dbReference type="Pfam" id="PF01648"/>
    </source>
</evidence>
<evidence type="ECO:0000256" key="3">
    <source>
        <dbReference type="ARBA" id="ARBA00022723"/>
    </source>
</evidence>
<dbReference type="Proteomes" id="UP000192368">
    <property type="component" value="Unassembled WGS sequence"/>
</dbReference>
<proteinExistence type="predicted"/>
<dbReference type="GO" id="GO:0000287">
    <property type="term" value="F:magnesium ion binding"/>
    <property type="evidence" value="ECO:0007669"/>
    <property type="project" value="InterPro"/>
</dbReference>
<name>A0A1W1VCU8_PEPAS</name>
<dbReference type="STRING" id="573058.SAMN00017477_1767"/>
<keyword evidence="1" id="KW-0444">Lipid biosynthesis</keyword>
<dbReference type="InterPro" id="IPR002582">
    <property type="entry name" value="ACPS"/>
</dbReference>
<feature type="domain" description="4'-phosphopantetheinyl transferase" evidence="8">
    <location>
        <begin position="2"/>
        <end position="99"/>
    </location>
</feature>
<dbReference type="NCBIfam" id="TIGR00556">
    <property type="entry name" value="pantethn_trn"/>
    <property type="match status" value="1"/>
</dbReference>